<evidence type="ECO:0000313" key="3">
    <source>
        <dbReference type="Proteomes" id="UP000239485"/>
    </source>
</evidence>
<gene>
    <name evidence="2" type="ORF">CLV92_109158</name>
</gene>
<reference evidence="2 3" key="1">
    <citation type="submission" date="2018-02" db="EMBL/GenBank/DDBJ databases">
        <title>Genomic Encyclopedia of Archaeal and Bacterial Type Strains, Phase II (KMG-II): from individual species to whole genera.</title>
        <authorList>
            <person name="Goeker M."/>
        </authorList>
    </citation>
    <scope>NUCLEOTIDE SEQUENCE [LARGE SCALE GENOMIC DNA]</scope>
    <source>
        <strain evidence="2 3">DSM 22857</strain>
    </source>
</reference>
<dbReference type="GO" id="GO:0003700">
    <property type="term" value="F:DNA-binding transcription factor activity"/>
    <property type="evidence" value="ECO:0007669"/>
    <property type="project" value="InterPro"/>
</dbReference>
<evidence type="ECO:0000313" key="2">
    <source>
        <dbReference type="EMBL" id="PPK93880.1"/>
    </source>
</evidence>
<proteinExistence type="predicted"/>
<protein>
    <submittedName>
        <fullName evidence="2">DNA-binding MarR family transcriptional regulator</fullName>
    </submittedName>
</protein>
<dbReference type="InterPro" id="IPR000835">
    <property type="entry name" value="HTH_MarR-typ"/>
</dbReference>
<dbReference type="GO" id="GO:0003677">
    <property type="term" value="F:DNA binding"/>
    <property type="evidence" value="ECO:0007669"/>
    <property type="project" value="UniProtKB-KW"/>
</dbReference>
<dbReference type="RefSeq" id="WP_158257243.1">
    <property type="nucleotide sequence ID" value="NZ_PTJD01000009.1"/>
</dbReference>
<comment type="caution">
    <text evidence="2">The sequence shown here is derived from an EMBL/GenBank/DDBJ whole genome shotgun (WGS) entry which is preliminary data.</text>
</comment>
<sequence>MTLLPPTVLRAALPGAASEEEAVALAPSSGLELGYLTIQAGLAVGSAIDAAAAELGVVGSDLRALYGLAVHGTLPAGALAQVLALQQSTVTLISDRLESGGLLLRERDPADRRRVLLRPTPAGEALLAQAAARVRVELQELFAPLSPAAAASLAALLGEVVEPWLLQRLPGRTAA</sequence>
<dbReference type="GO" id="GO:0006950">
    <property type="term" value="P:response to stress"/>
    <property type="evidence" value="ECO:0007669"/>
    <property type="project" value="TreeGrafter"/>
</dbReference>
<organism evidence="2 3">
    <name type="scientific">Kineococcus xinjiangensis</name>
    <dbReference type="NCBI Taxonomy" id="512762"/>
    <lineage>
        <taxon>Bacteria</taxon>
        <taxon>Bacillati</taxon>
        <taxon>Actinomycetota</taxon>
        <taxon>Actinomycetes</taxon>
        <taxon>Kineosporiales</taxon>
        <taxon>Kineosporiaceae</taxon>
        <taxon>Kineococcus</taxon>
    </lineage>
</organism>
<dbReference type="InterPro" id="IPR036388">
    <property type="entry name" value="WH-like_DNA-bd_sf"/>
</dbReference>
<dbReference type="SMART" id="SM00347">
    <property type="entry name" value="HTH_MARR"/>
    <property type="match status" value="1"/>
</dbReference>
<dbReference type="PROSITE" id="PS50995">
    <property type="entry name" value="HTH_MARR_2"/>
    <property type="match status" value="1"/>
</dbReference>
<dbReference type="OrthoDB" id="162531at2"/>
<keyword evidence="3" id="KW-1185">Reference proteome</keyword>
<dbReference type="PANTHER" id="PTHR33164:SF43">
    <property type="entry name" value="HTH-TYPE TRANSCRIPTIONAL REPRESSOR YETL"/>
    <property type="match status" value="1"/>
</dbReference>
<dbReference type="AlphaFoldDB" id="A0A2S6II79"/>
<accession>A0A2S6II79</accession>
<feature type="domain" description="HTH marR-type" evidence="1">
    <location>
        <begin position="30"/>
        <end position="162"/>
    </location>
</feature>
<dbReference type="InterPro" id="IPR036390">
    <property type="entry name" value="WH_DNA-bd_sf"/>
</dbReference>
<dbReference type="PRINTS" id="PR00598">
    <property type="entry name" value="HTHMARR"/>
</dbReference>
<dbReference type="Pfam" id="PF01047">
    <property type="entry name" value="MarR"/>
    <property type="match status" value="1"/>
</dbReference>
<evidence type="ECO:0000259" key="1">
    <source>
        <dbReference type="PROSITE" id="PS50995"/>
    </source>
</evidence>
<dbReference type="Gene3D" id="1.10.10.10">
    <property type="entry name" value="Winged helix-like DNA-binding domain superfamily/Winged helix DNA-binding domain"/>
    <property type="match status" value="1"/>
</dbReference>
<dbReference type="InterPro" id="IPR039422">
    <property type="entry name" value="MarR/SlyA-like"/>
</dbReference>
<name>A0A2S6II79_9ACTN</name>
<dbReference type="EMBL" id="PTJD01000009">
    <property type="protein sequence ID" value="PPK93880.1"/>
    <property type="molecule type" value="Genomic_DNA"/>
</dbReference>
<dbReference type="Proteomes" id="UP000239485">
    <property type="component" value="Unassembled WGS sequence"/>
</dbReference>
<dbReference type="PANTHER" id="PTHR33164">
    <property type="entry name" value="TRANSCRIPTIONAL REGULATOR, MARR FAMILY"/>
    <property type="match status" value="1"/>
</dbReference>
<dbReference type="SUPFAM" id="SSF46785">
    <property type="entry name" value="Winged helix' DNA-binding domain"/>
    <property type="match status" value="1"/>
</dbReference>
<keyword evidence="2" id="KW-0238">DNA-binding</keyword>